<sequence length="258" mass="27521">MLFCFLGASLFANHPASNTTTTTKCMSFTITTSRRSRAGSESSITSSISSGSSVCSCSSSSATTTTTAKYSLVAADCSTHFPRRVASDADLVNKPILRRQNSGILKHSPSSPALSIAQKPKRISFSSESLCLFNNEESPRQVGAGSVYAKPITQPHTPSNLADLVLVADPSEDNDIPSWAVISSTTPSPIAPILSLLKSSRLRSNPFESSLLQTLPRLPPSLTQSLCISPSSFKTCTLKNKYQLSLLQTLGSPRQHLP</sequence>
<dbReference type="AlphaFoldDB" id="A0A1Y2D055"/>
<evidence type="ECO:0000313" key="2">
    <source>
        <dbReference type="EMBL" id="ORY52658.1"/>
    </source>
</evidence>
<keyword evidence="1" id="KW-0732">Signal</keyword>
<gene>
    <name evidence="2" type="ORF">BCR33DRAFT_324974</name>
</gene>
<feature type="signal peptide" evidence="1">
    <location>
        <begin position="1"/>
        <end position="18"/>
    </location>
</feature>
<proteinExistence type="predicted"/>
<evidence type="ECO:0000313" key="3">
    <source>
        <dbReference type="Proteomes" id="UP000193642"/>
    </source>
</evidence>
<feature type="chain" id="PRO_5012260087" description="Ig-like domain-containing protein" evidence="1">
    <location>
        <begin position="19"/>
        <end position="258"/>
    </location>
</feature>
<protein>
    <recommendedName>
        <fullName evidence="4">Ig-like domain-containing protein</fullName>
    </recommendedName>
</protein>
<dbReference type="OrthoDB" id="2161585at2759"/>
<accession>A0A1Y2D055</accession>
<evidence type="ECO:0008006" key="4">
    <source>
        <dbReference type="Google" id="ProtNLM"/>
    </source>
</evidence>
<comment type="caution">
    <text evidence="2">The sequence shown here is derived from an EMBL/GenBank/DDBJ whole genome shotgun (WGS) entry which is preliminary data.</text>
</comment>
<dbReference type="EMBL" id="MCGO01000003">
    <property type="protein sequence ID" value="ORY52658.1"/>
    <property type="molecule type" value="Genomic_DNA"/>
</dbReference>
<dbReference type="Proteomes" id="UP000193642">
    <property type="component" value="Unassembled WGS sequence"/>
</dbReference>
<organism evidence="2 3">
    <name type="scientific">Rhizoclosmatium globosum</name>
    <dbReference type="NCBI Taxonomy" id="329046"/>
    <lineage>
        <taxon>Eukaryota</taxon>
        <taxon>Fungi</taxon>
        <taxon>Fungi incertae sedis</taxon>
        <taxon>Chytridiomycota</taxon>
        <taxon>Chytridiomycota incertae sedis</taxon>
        <taxon>Chytridiomycetes</taxon>
        <taxon>Chytridiales</taxon>
        <taxon>Chytriomycetaceae</taxon>
        <taxon>Rhizoclosmatium</taxon>
    </lineage>
</organism>
<reference evidence="2 3" key="1">
    <citation type="submission" date="2016-07" db="EMBL/GenBank/DDBJ databases">
        <title>Pervasive Adenine N6-methylation of Active Genes in Fungi.</title>
        <authorList>
            <consortium name="DOE Joint Genome Institute"/>
            <person name="Mondo S.J."/>
            <person name="Dannebaum R.O."/>
            <person name="Kuo R.C."/>
            <person name="Labutti K."/>
            <person name="Haridas S."/>
            <person name="Kuo A."/>
            <person name="Salamov A."/>
            <person name="Ahrendt S.R."/>
            <person name="Lipzen A."/>
            <person name="Sullivan W."/>
            <person name="Andreopoulos W.B."/>
            <person name="Clum A."/>
            <person name="Lindquist E."/>
            <person name="Daum C."/>
            <person name="Ramamoorthy G.K."/>
            <person name="Gryganskyi A."/>
            <person name="Culley D."/>
            <person name="Magnuson J.K."/>
            <person name="James T.Y."/>
            <person name="O'Malley M.A."/>
            <person name="Stajich J.E."/>
            <person name="Spatafora J.W."/>
            <person name="Visel A."/>
            <person name="Grigoriev I.V."/>
        </authorList>
    </citation>
    <scope>NUCLEOTIDE SEQUENCE [LARGE SCALE GENOMIC DNA]</scope>
    <source>
        <strain evidence="2 3">JEL800</strain>
    </source>
</reference>
<name>A0A1Y2D055_9FUNG</name>
<keyword evidence="3" id="KW-1185">Reference proteome</keyword>
<evidence type="ECO:0000256" key="1">
    <source>
        <dbReference type="SAM" id="SignalP"/>
    </source>
</evidence>